<gene>
    <name evidence="3" type="primary">LOC127752319</name>
</gene>
<protein>
    <submittedName>
        <fullName evidence="3">Vitellogenin-1-like</fullName>
    </submittedName>
</protein>
<evidence type="ECO:0000313" key="2">
    <source>
        <dbReference type="Proteomes" id="UP000504606"/>
    </source>
</evidence>
<reference evidence="3" key="1">
    <citation type="submission" date="2025-08" db="UniProtKB">
        <authorList>
            <consortium name="RefSeq"/>
        </authorList>
    </citation>
    <scope>IDENTIFICATION</scope>
    <source>
        <tissue evidence="3">Whole organism</tissue>
    </source>
</reference>
<dbReference type="RefSeq" id="XP_052133236.1">
    <property type="nucleotide sequence ID" value="XM_052277276.1"/>
</dbReference>
<dbReference type="KEGG" id="foc:127752319"/>
<accession>A0A9C6XD58</accession>
<dbReference type="OrthoDB" id="160294at2759"/>
<dbReference type="AlphaFoldDB" id="A0A9C6XD58"/>
<name>A0A9C6XD58_FRAOC</name>
<sequence>CFSLRPQPACNAHCQPTQKVEKKIDFHCVSDSSASRHWAQMIKKGANPDFSQKGANKSLKVNIPESCRA</sequence>
<dbReference type="GeneID" id="127752319"/>
<evidence type="ECO:0000313" key="3">
    <source>
        <dbReference type="RefSeq" id="XP_052133236.1"/>
    </source>
</evidence>
<dbReference type="Proteomes" id="UP000504606">
    <property type="component" value="Unplaced"/>
</dbReference>
<organism evidence="2 3">
    <name type="scientific">Frankliniella occidentalis</name>
    <name type="common">Western flower thrips</name>
    <name type="synonym">Euthrips occidentalis</name>
    <dbReference type="NCBI Taxonomy" id="133901"/>
    <lineage>
        <taxon>Eukaryota</taxon>
        <taxon>Metazoa</taxon>
        <taxon>Ecdysozoa</taxon>
        <taxon>Arthropoda</taxon>
        <taxon>Hexapoda</taxon>
        <taxon>Insecta</taxon>
        <taxon>Pterygota</taxon>
        <taxon>Neoptera</taxon>
        <taxon>Paraneoptera</taxon>
        <taxon>Thysanoptera</taxon>
        <taxon>Terebrantia</taxon>
        <taxon>Thripoidea</taxon>
        <taxon>Thripidae</taxon>
        <taxon>Frankliniella</taxon>
    </lineage>
</organism>
<feature type="region of interest" description="Disordered" evidence="1">
    <location>
        <begin position="46"/>
        <end position="69"/>
    </location>
</feature>
<feature type="non-terminal residue" evidence="3">
    <location>
        <position position="1"/>
    </location>
</feature>
<keyword evidence="2" id="KW-1185">Reference proteome</keyword>
<evidence type="ECO:0000256" key="1">
    <source>
        <dbReference type="SAM" id="MobiDB-lite"/>
    </source>
</evidence>
<proteinExistence type="predicted"/>